<dbReference type="CDD" id="cd06529">
    <property type="entry name" value="S24_LexA-like"/>
    <property type="match status" value="1"/>
</dbReference>
<dbReference type="InterPro" id="IPR015927">
    <property type="entry name" value="Peptidase_S24_S26A/B/C"/>
</dbReference>
<keyword evidence="3" id="KW-1185">Reference proteome</keyword>
<organism evidence="2 3">
    <name type="scientific">Paradesertivirga mongoliensis</name>
    <dbReference type="NCBI Taxonomy" id="2100740"/>
    <lineage>
        <taxon>Bacteria</taxon>
        <taxon>Pseudomonadati</taxon>
        <taxon>Bacteroidota</taxon>
        <taxon>Sphingobacteriia</taxon>
        <taxon>Sphingobacteriales</taxon>
        <taxon>Sphingobacteriaceae</taxon>
        <taxon>Paradesertivirga</taxon>
    </lineage>
</organism>
<name>A0ABW4ZKU9_9SPHI</name>
<evidence type="ECO:0000259" key="1">
    <source>
        <dbReference type="Pfam" id="PF00717"/>
    </source>
</evidence>
<gene>
    <name evidence="2" type="ORF">ACFSJU_07505</name>
</gene>
<protein>
    <submittedName>
        <fullName evidence="2">S24 family peptidase</fullName>
    </submittedName>
</protein>
<evidence type="ECO:0000313" key="2">
    <source>
        <dbReference type="EMBL" id="MFD2162234.1"/>
    </source>
</evidence>
<dbReference type="Proteomes" id="UP001597387">
    <property type="component" value="Unassembled WGS sequence"/>
</dbReference>
<feature type="domain" description="Peptidase S24/S26A/S26B/S26C" evidence="1">
    <location>
        <begin position="15"/>
        <end position="119"/>
    </location>
</feature>
<proteinExistence type="predicted"/>
<reference evidence="3" key="1">
    <citation type="journal article" date="2019" name="Int. J. Syst. Evol. Microbiol.">
        <title>The Global Catalogue of Microorganisms (GCM) 10K type strain sequencing project: providing services to taxonomists for standard genome sequencing and annotation.</title>
        <authorList>
            <consortium name="The Broad Institute Genomics Platform"/>
            <consortium name="The Broad Institute Genome Sequencing Center for Infectious Disease"/>
            <person name="Wu L."/>
            <person name="Ma J."/>
        </authorList>
    </citation>
    <scope>NUCLEOTIDE SEQUENCE [LARGE SCALE GENOMIC DNA]</scope>
    <source>
        <strain evidence="3">KCTC 42217</strain>
    </source>
</reference>
<dbReference type="InterPro" id="IPR039418">
    <property type="entry name" value="LexA-like"/>
</dbReference>
<dbReference type="RefSeq" id="WP_255904020.1">
    <property type="nucleotide sequence ID" value="NZ_JAFMZO010000003.1"/>
</dbReference>
<evidence type="ECO:0000313" key="3">
    <source>
        <dbReference type="Proteomes" id="UP001597387"/>
    </source>
</evidence>
<dbReference type="SUPFAM" id="SSF51306">
    <property type="entry name" value="LexA/Signal peptidase"/>
    <property type="match status" value="1"/>
</dbReference>
<dbReference type="Pfam" id="PF00717">
    <property type="entry name" value="Peptidase_S24"/>
    <property type="match status" value="1"/>
</dbReference>
<dbReference type="Gene3D" id="2.10.109.10">
    <property type="entry name" value="Umud Fragment, subunit A"/>
    <property type="match status" value="1"/>
</dbReference>
<dbReference type="InterPro" id="IPR036286">
    <property type="entry name" value="LexA/Signal_pep-like_sf"/>
</dbReference>
<sequence length="142" mass="16147">MIRGIQQRAEQKISGFQSPADDYLEGRLNITDVLVVDPECTFYFQMDSNMMVNHGLRSGDLLVIDRSLKPVKDAIVIAFVDGCFYCRRYDVVNQKPALIGDEDRIETTDGQVLQIWGVVTSICRNTLPLSLRKGKYRRVCTL</sequence>
<accession>A0ABW4ZKU9</accession>
<comment type="caution">
    <text evidence="2">The sequence shown here is derived from an EMBL/GenBank/DDBJ whole genome shotgun (WGS) entry which is preliminary data.</text>
</comment>
<dbReference type="EMBL" id="JBHUHZ010000001">
    <property type="protein sequence ID" value="MFD2162234.1"/>
    <property type="molecule type" value="Genomic_DNA"/>
</dbReference>